<proteinExistence type="predicted"/>
<evidence type="ECO:0000313" key="1">
    <source>
        <dbReference type="EMBL" id="TCU31856.1"/>
    </source>
</evidence>
<accession>A0A4R3RKB0</accession>
<reference evidence="1 2" key="1">
    <citation type="submission" date="2019-03" db="EMBL/GenBank/DDBJ databases">
        <title>Genomic Encyclopedia of Type Strains, Phase IV (KMG-V): Genome sequencing to study the core and pangenomes of soil and plant-associated prokaryotes.</title>
        <authorList>
            <person name="Whitman W."/>
        </authorList>
    </citation>
    <scope>NUCLEOTIDE SEQUENCE [LARGE SCALE GENOMIC DNA]</scope>
    <source>
        <strain evidence="1 2">IE4868</strain>
    </source>
</reference>
<organism evidence="1 2">
    <name type="scientific">Rhizobium azibense</name>
    <dbReference type="NCBI Taxonomy" id="1136135"/>
    <lineage>
        <taxon>Bacteria</taxon>
        <taxon>Pseudomonadati</taxon>
        <taxon>Pseudomonadota</taxon>
        <taxon>Alphaproteobacteria</taxon>
        <taxon>Hyphomicrobiales</taxon>
        <taxon>Rhizobiaceae</taxon>
        <taxon>Rhizobium/Agrobacterium group</taxon>
        <taxon>Rhizobium</taxon>
    </lineage>
</organism>
<name>A0A4R3RKB0_9HYPH</name>
<evidence type="ECO:0000313" key="2">
    <source>
        <dbReference type="Proteomes" id="UP000295507"/>
    </source>
</evidence>
<dbReference type="AlphaFoldDB" id="A0A4R3RKB0"/>
<dbReference type="EMBL" id="SMBK01000024">
    <property type="protein sequence ID" value="TCU31856.1"/>
    <property type="molecule type" value="Genomic_DNA"/>
</dbReference>
<sequence>MIAPKCHSERIALRALQAIHYGLKLIKDFTSLETATEPKDSMNAWRVSARQFHNQ</sequence>
<comment type="caution">
    <text evidence="1">The sequence shown here is derived from an EMBL/GenBank/DDBJ whole genome shotgun (WGS) entry which is preliminary data.</text>
</comment>
<protein>
    <submittedName>
        <fullName evidence="1">Uncharacterized protein</fullName>
    </submittedName>
</protein>
<dbReference type="Proteomes" id="UP000295507">
    <property type="component" value="Unassembled WGS sequence"/>
</dbReference>
<gene>
    <name evidence="1" type="ORF">EV129_12491</name>
</gene>